<feature type="domain" description="Helicase ATP-binding" evidence="7">
    <location>
        <begin position="291"/>
        <end position="484"/>
    </location>
</feature>
<dbReference type="InterPro" id="IPR038718">
    <property type="entry name" value="SNF2-like_sf"/>
</dbReference>
<reference evidence="9 10" key="1">
    <citation type="submission" date="2014-04" db="EMBL/GenBank/DDBJ databases">
        <title>Evolutionary Origins and Diversification of the Mycorrhizal Mutualists.</title>
        <authorList>
            <consortium name="DOE Joint Genome Institute"/>
            <consortium name="Mycorrhizal Genomics Consortium"/>
            <person name="Kohler A."/>
            <person name="Kuo A."/>
            <person name="Nagy L.G."/>
            <person name="Floudas D."/>
            <person name="Copeland A."/>
            <person name="Barry K.W."/>
            <person name="Cichocki N."/>
            <person name="Veneault-Fourrey C."/>
            <person name="LaButti K."/>
            <person name="Lindquist E.A."/>
            <person name="Lipzen A."/>
            <person name="Lundell T."/>
            <person name="Morin E."/>
            <person name="Murat C."/>
            <person name="Riley R."/>
            <person name="Ohm R."/>
            <person name="Sun H."/>
            <person name="Tunlid A."/>
            <person name="Henrissat B."/>
            <person name="Grigoriev I.V."/>
            <person name="Hibbett D.S."/>
            <person name="Martin F."/>
        </authorList>
    </citation>
    <scope>NUCLEOTIDE SEQUENCE [LARGE SCALE GENOMIC DNA]</scope>
    <source>
        <strain evidence="9 10">FD-317 M1</strain>
    </source>
</reference>
<dbReference type="InterPro" id="IPR014001">
    <property type="entry name" value="Helicase_ATP-bd"/>
</dbReference>
<dbReference type="Pfam" id="PF00271">
    <property type="entry name" value="Helicase_C"/>
    <property type="match status" value="1"/>
</dbReference>
<dbReference type="CDD" id="cd18793">
    <property type="entry name" value="SF2_C_SNF"/>
    <property type="match status" value="1"/>
</dbReference>
<dbReference type="InterPro" id="IPR027417">
    <property type="entry name" value="P-loop_NTPase"/>
</dbReference>
<dbReference type="FunFam" id="3.40.50.10810:FF:000019">
    <property type="entry name" value="DNA excision repair protein ERCC-6-like 2 isoform X1"/>
    <property type="match status" value="1"/>
</dbReference>
<dbReference type="Pfam" id="PF00176">
    <property type="entry name" value="SNF2-rel_dom"/>
    <property type="match status" value="1"/>
</dbReference>
<evidence type="ECO:0000313" key="10">
    <source>
        <dbReference type="Proteomes" id="UP000053593"/>
    </source>
</evidence>
<dbReference type="PANTHER" id="PTHR45629">
    <property type="entry name" value="SNF2/RAD54 FAMILY MEMBER"/>
    <property type="match status" value="1"/>
</dbReference>
<feature type="compositionally biased region" description="Basic and acidic residues" evidence="6">
    <location>
        <begin position="194"/>
        <end position="204"/>
    </location>
</feature>
<proteinExistence type="predicted"/>
<dbReference type="InterPro" id="IPR000330">
    <property type="entry name" value="SNF2_N"/>
</dbReference>
<evidence type="ECO:0000259" key="7">
    <source>
        <dbReference type="PROSITE" id="PS51192"/>
    </source>
</evidence>
<feature type="compositionally biased region" description="Basic and acidic residues" evidence="6">
    <location>
        <begin position="46"/>
        <end position="62"/>
    </location>
</feature>
<feature type="compositionally biased region" description="Low complexity" evidence="6">
    <location>
        <begin position="967"/>
        <end position="979"/>
    </location>
</feature>
<dbReference type="EMBL" id="KN834800">
    <property type="protein sequence ID" value="KIK56159.1"/>
    <property type="molecule type" value="Genomic_DNA"/>
</dbReference>
<organism evidence="9 10">
    <name type="scientific">Collybiopsis luxurians FD-317 M1</name>
    <dbReference type="NCBI Taxonomy" id="944289"/>
    <lineage>
        <taxon>Eukaryota</taxon>
        <taxon>Fungi</taxon>
        <taxon>Dikarya</taxon>
        <taxon>Basidiomycota</taxon>
        <taxon>Agaricomycotina</taxon>
        <taxon>Agaricomycetes</taxon>
        <taxon>Agaricomycetidae</taxon>
        <taxon>Agaricales</taxon>
        <taxon>Marasmiineae</taxon>
        <taxon>Omphalotaceae</taxon>
        <taxon>Collybiopsis</taxon>
        <taxon>Collybiopsis luxurians</taxon>
    </lineage>
</organism>
<feature type="compositionally biased region" description="Polar residues" evidence="6">
    <location>
        <begin position="1"/>
        <end position="15"/>
    </location>
</feature>
<dbReference type="PROSITE" id="PS51192">
    <property type="entry name" value="HELICASE_ATP_BIND_1"/>
    <property type="match status" value="1"/>
</dbReference>
<dbReference type="GO" id="GO:0005634">
    <property type="term" value="C:nucleus"/>
    <property type="evidence" value="ECO:0007669"/>
    <property type="project" value="UniProtKB-SubCell"/>
</dbReference>
<keyword evidence="10" id="KW-1185">Reference proteome</keyword>
<dbReference type="PANTHER" id="PTHR45629:SF7">
    <property type="entry name" value="DNA EXCISION REPAIR PROTEIN ERCC-6-RELATED"/>
    <property type="match status" value="1"/>
</dbReference>
<evidence type="ECO:0000313" key="9">
    <source>
        <dbReference type="EMBL" id="KIK56159.1"/>
    </source>
</evidence>
<dbReference type="Gene3D" id="3.40.50.300">
    <property type="entry name" value="P-loop containing nucleotide triphosphate hydrolases"/>
    <property type="match status" value="1"/>
</dbReference>
<dbReference type="SUPFAM" id="SSF52540">
    <property type="entry name" value="P-loop containing nucleoside triphosphate hydrolases"/>
    <property type="match status" value="2"/>
</dbReference>
<feature type="region of interest" description="Disordered" evidence="6">
    <location>
        <begin position="176"/>
        <end position="231"/>
    </location>
</feature>
<evidence type="ECO:0000256" key="3">
    <source>
        <dbReference type="ARBA" id="ARBA00022801"/>
    </source>
</evidence>
<keyword evidence="2" id="KW-0547">Nucleotide-binding</keyword>
<dbReference type="Pfam" id="PF14773">
    <property type="entry name" value="VIGSSK"/>
    <property type="match status" value="1"/>
</dbReference>
<feature type="domain" description="Helicase C-terminal" evidence="8">
    <location>
        <begin position="665"/>
        <end position="820"/>
    </location>
</feature>
<evidence type="ECO:0000256" key="5">
    <source>
        <dbReference type="ARBA" id="ARBA00023242"/>
    </source>
</evidence>
<accession>A0A0D0C1D2</accession>
<evidence type="ECO:0000259" key="8">
    <source>
        <dbReference type="PROSITE" id="PS51194"/>
    </source>
</evidence>
<dbReference type="InterPro" id="IPR001650">
    <property type="entry name" value="Helicase_C-like"/>
</dbReference>
<dbReference type="SMART" id="SM00490">
    <property type="entry name" value="HELICc"/>
    <property type="match status" value="1"/>
</dbReference>
<dbReference type="AlphaFoldDB" id="A0A0D0C1D2"/>
<dbReference type="HOGENOM" id="CLU_000315_4_3_1"/>
<keyword evidence="4" id="KW-0067">ATP-binding</keyword>
<protein>
    <submittedName>
        <fullName evidence="9">Uncharacterized protein</fullName>
    </submittedName>
</protein>
<dbReference type="PROSITE" id="PS51194">
    <property type="entry name" value="HELICASE_CTER"/>
    <property type="match status" value="1"/>
</dbReference>
<dbReference type="InterPro" id="IPR049730">
    <property type="entry name" value="SNF2/RAD54-like_C"/>
</dbReference>
<dbReference type="SMART" id="SM00487">
    <property type="entry name" value="DEXDc"/>
    <property type="match status" value="1"/>
</dbReference>
<comment type="subcellular location">
    <subcellularLocation>
        <location evidence="1">Nucleus</location>
    </subcellularLocation>
</comment>
<feature type="region of interest" description="Disordered" evidence="6">
    <location>
        <begin position="1"/>
        <end position="102"/>
    </location>
</feature>
<gene>
    <name evidence="9" type="ORF">GYMLUDRAFT_47369</name>
</gene>
<dbReference type="OrthoDB" id="413460at2759"/>
<keyword evidence="5" id="KW-0539">Nucleus</keyword>
<evidence type="ECO:0000256" key="2">
    <source>
        <dbReference type="ARBA" id="ARBA00022741"/>
    </source>
</evidence>
<feature type="compositionally biased region" description="Acidic residues" evidence="6">
    <location>
        <begin position="131"/>
        <end position="152"/>
    </location>
</feature>
<evidence type="ECO:0000256" key="6">
    <source>
        <dbReference type="SAM" id="MobiDB-lite"/>
    </source>
</evidence>
<evidence type="ECO:0000256" key="1">
    <source>
        <dbReference type="ARBA" id="ARBA00004123"/>
    </source>
</evidence>
<feature type="region of interest" description="Disordered" evidence="6">
    <location>
        <begin position="131"/>
        <end position="159"/>
    </location>
</feature>
<sequence length="1070" mass="121884">MTGSKTVTVTKTNAQVKVDPYKKRNENSIPAPLEDSDDSEFAAGPIKEEITKKKNKRDERASNKRTKKWETAGRPSKRRKLQPQSMSKDDGPSFSDSENDHNILRRSRSRALSHVNANPLARFFAEWGLSEETDADDEAQEDEEALCSDEEDTKQYSQQAHISKTLAVLVTLDQKTSQSVSLSGTTDKANPESSHTEDESSHTEDESEPLIQPIAVDGGSSTESEDSEDEFPQAYQYDKASKSNPRPAFQRPPSSVRAPLVLDTISNQVQVPASINVFLRDYQREGIKFFYKHYKENRGALLGDDMGLGKTVQVISFLSAIMGKTGFDSDNDRRRDFVRVLQDRKSWRTDKKLPPANGTWPTCLIIGPTSVMYNWERELETWGYFEVGMYLGPDREHVLNDFKLGRLDVVLTSFETATKDIELLDTLAWSCIFVDEVHRAKNLLSKTSIAFHQFQCRRRFGLTGTAIQNSYDELYAILHWTNPERIGDPEHWKFMISDPLRAGQSNTATDEEKARALVVADIVVREILPDFFLRRTKDLIKDQLPTKSERVVFCPLAPTQLAAYKRILECDEVQHLINRNNPCDCGSGEILRKCCHPFVPENMLRYMAVLIALSNHLGLILPREAQTEEKREQSRKLVQHIFPQTAIPNQAEVELNPRYCGKWQVLKSLLEDMRKDSSNKVLIFTKSVQLMKILDTYLKMQRYGHLCFSGETPQKERMGIIDKFHSDPEIFVFLISTMAGGTGLNLVGANKVVIFDPHWNPAHDLQAMDRAYRIGQTRPVEIYRLLGAGSLEELIYACQVYKQQQMAIGYEASIQTRYFEGVKNDRRKQGELFGLKNIFKLDEKNFTKLAIEKANQRQLDWAFGNINSKQFKEDESDAVNMAGLDELLLAEPEQPHQVQKEKSKAEQILNSAGVAYTHHNEEVIRQNEIEVKKAKELLKQLKLSGNRAARKSLLGGVSRRGSRRHSGSSSKSKSEGVVSDPDKRPWPPKRGRLQKKLTAEEQAEERYEALLDRGDIDCMADIKTKLLPKFIKLTGSAQQEYFRILDEYSLNMKKERQRKAAQRAQDSDSD</sequence>
<dbReference type="GO" id="GO:0016787">
    <property type="term" value="F:hydrolase activity"/>
    <property type="evidence" value="ECO:0007669"/>
    <property type="project" value="UniProtKB-KW"/>
</dbReference>
<dbReference type="Proteomes" id="UP000053593">
    <property type="component" value="Unassembled WGS sequence"/>
</dbReference>
<evidence type="ECO:0000256" key="4">
    <source>
        <dbReference type="ARBA" id="ARBA00022840"/>
    </source>
</evidence>
<name>A0A0D0C1D2_9AGAR</name>
<keyword evidence="3" id="KW-0378">Hydrolase</keyword>
<dbReference type="InterPro" id="IPR029256">
    <property type="entry name" value="Heliccase-ass-bd"/>
</dbReference>
<dbReference type="GO" id="GO:0005524">
    <property type="term" value="F:ATP binding"/>
    <property type="evidence" value="ECO:0007669"/>
    <property type="project" value="InterPro"/>
</dbReference>
<feature type="compositionally biased region" description="Basic residues" evidence="6">
    <location>
        <begin position="986"/>
        <end position="995"/>
    </location>
</feature>
<feature type="region of interest" description="Disordered" evidence="6">
    <location>
        <begin position="952"/>
        <end position="1000"/>
    </location>
</feature>
<dbReference type="Gene3D" id="3.40.50.10810">
    <property type="entry name" value="Tandem AAA-ATPase domain"/>
    <property type="match status" value="1"/>
</dbReference>
<dbReference type="InterPro" id="IPR050496">
    <property type="entry name" value="SNF2_RAD54_helicase_repair"/>
</dbReference>
<feature type="compositionally biased region" description="Polar residues" evidence="6">
    <location>
        <begin position="176"/>
        <end position="188"/>
    </location>
</feature>